<dbReference type="GeneID" id="83714634"/>
<comment type="caution">
    <text evidence="1">The sequence shown here is derived from an EMBL/GenBank/DDBJ whole genome shotgun (WGS) entry which is preliminary data.</text>
</comment>
<dbReference type="InterPro" id="IPR040442">
    <property type="entry name" value="Pyrv_kinase-like_dom_sf"/>
</dbReference>
<dbReference type="InterPro" id="IPR015813">
    <property type="entry name" value="Pyrv/PenolPyrv_kinase-like_dom"/>
</dbReference>
<organism evidence="1 2">
    <name type="scientific">Limosilactobacillus fermentum NB-22</name>
    <dbReference type="NCBI Taxonomy" id="1408443"/>
    <lineage>
        <taxon>Bacteria</taxon>
        <taxon>Bacillati</taxon>
        <taxon>Bacillota</taxon>
        <taxon>Bacilli</taxon>
        <taxon>Lactobacillales</taxon>
        <taxon>Lactobacillaceae</taxon>
        <taxon>Limosilactobacillus</taxon>
    </lineage>
</organism>
<proteinExistence type="predicted"/>
<accession>A0A829LU21</accession>
<dbReference type="AlphaFoldDB" id="A0A829LU21"/>
<dbReference type="SUPFAM" id="SSF51621">
    <property type="entry name" value="Phosphoenolpyruvate/pyruvate domain"/>
    <property type="match status" value="1"/>
</dbReference>
<dbReference type="Gene3D" id="3.20.20.60">
    <property type="entry name" value="Phosphoenolpyruvate-binding domains"/>
    <property type="match status" value="1"/>
</dbReference>
<sequence>MAGKSEELEEMGYSFVVHLNALTYAATYADRELMTEHARERMVQFNDFNNFVGLPELNNREQHYSKEEMAKYFE</sequence>
<reference evidence="1 2" key="2">
    <citation type="journal article" date="2015" name="Genome Announc.">
        <title>Draft Genome Sequence of Lactobacillus fermentum NB-22.</title>
        <authorList>
            <person name="Chaplin A.V."/>
            <person name="Shkoporov A.N."/>
            <person name="Efimov B.A."/>
            <person name="Pikina A.P."/>
            <person name="Borisova O.Y."/>
            <person name="Gladko I.A."/>
            <person name="Postnikova E.A."/>
            <person name="Lordkipanidze A.E."/>
            <person name="Kafarskaia L.I."/>
        </authorList>
    </citation>
    <scope>NUCLEOTIDE SEQUENCE [LARGE SCALE GENOMIC DNA]</scope>
    <source>
        <strain evidence="1 2">NB-22</strain>
    </source>
</reference>
<protein>
    <submittedName>
        <fullName evidence="1">Uncharacterized protein</fullName>
    </submittedName>
</protein>
<dbReference type="GO" id="GO:0003824">
    <property type="term" value="F:catalytic activity"/>
    <property type="evidence" value="ECO:0007669"/>
    <property type="project" value="InterPro"/>
</dbReference>
<evidence type="ECO:0000313" key="1">
    <source>
        <dbReference type="EMBL" id="ESS01105.1"/>
    </source>
</evidence>
<dbReference type="EMBL" id="AYHA01000122">
    <property type="protein sequence ID" value="ESS01105.1"/>
    <property type="molecule type" value="Genomic_DNA"/>
</dbReference>
<dbReference type="Proteomes" id="UP000018412">
    <property type="component" value="Unassembled WGS sequence"/>
</dbReference>
<gene>
    <name evidence="1" type="ORF">NB22_06475</name>
</gene>
<name>A0A829LU21_LIMFE</name>
<evidence type="ECO:0000313" key="2">
    <source>
        <dbReference type="Proteomes" id="UP000018412"/>
    </source>
</evidence>
<dbReference type="RefSeq" id="WP_012391249.1">
    <property type="nucleotide sequence ID" value="NZ_KI546243.1"/>
</dbReference>
<reference evidence="2" key="1">
    <citation type="submission" date="2013-10" db="EMBL/GenBank/DDBJ databases">
        <title>Draft genome sequence of Lactobacillus fermentum NB-22.</title>
        <authorList>
            <person name="Chaplin A.V."/>
            <person name="Shkoporov A.N."/>
            <person name="Khokhlova E.V."/>
            <person name="Efimov B.A."/>
            <person name="Kafarskaia L.I."/>
        </authorList>
    </citation>
    <scope>NUCLEOTIDE SEQUENCE [LARGE SCALE GENOMIC DNA]</scope>
    <source>
        <strain evidence="2">NB-22</strain>
    </source>
</reference>